<feature type="binding site" evidence="6">
    <location>
        <begin position="8"/>
        <end position="13"/>
    </location>
    <ligand>
        <name>NADP(+)</name>
        <dbReference type="ChEBI" id="CHEBI:58349"/>
    </ligand>
</feature>
<evidence type="ECO:0000256" key="1">
    <source>
        <dbReference type="ARBA" id="ARBA00005525"/>
    </source>
</evidence>
<dbReference type="GO" id="GO:0004735">
    <property type="term" value="F:pyrroline-5-carboxylate reductase activity"/>
    <property type="evidence" value="ECO:0007669"/>
    <property type="project" value="UniProtKB-UniRule"/>
</dbReference>
<dbReference type="PROSITE" id="PS00521">
    <property type="entry name" value="P5CR"/>
    <property type="match status" value="1"/>
</dbReference>
<sequence length="275" mass="28982">MKPRIAFIGSGNMARSLIGGLIVDGWPASSLCASDPDAQQRQHLLERWPELRVTANNETALDQADVLVLAIKPQVMAEVCLPLAKTVQKNRPLILSIAAGVRSADIDRWLGGQLAVVRSMPNTPALVGSGATGLVRNTQVTDAQRDLAESILRAVGMTVWLDDETLLDAVTALSGSGPAYVFLFIEALQEAGIELGLPPETAALLALETVFGAAKLALEADEDAGQLRQRVTSPGGTTERAIAVLEKGGLRPLLAKALASAKDRAGELADQLGRQ</sequence>
<keyword evidence="4 7" id="KW-0641">Proline biosynthesis</keyword>
<dbReference type="PANTHER" id="PTHR11645:SF0">
    <property type="entry name" value="PYRROLINE-5-CARBOXYLATE REDUCTASE 3"/>
    <property type="match status" value="1"/>
</dbReference>
<keyword evidence="4 7" id="KW-0028">Amino-acid biosynthesis</keyword>
<keyword evidence="3 4" id="KW-0560">Oxidoreductase</keyword>
<protein>
    <recommendedName>
        <fullName evidence="4 5">Pyrroline-5-carboxylate reductase</fullName>
        <shortName evidence="4">P5C reductase</shortName>
        <shortName evidence="4">P5CR</shortName>
        <ecNumber evidence="4 5">1.5.1.2</ecNumber>
    </recommendedName>
    <alternativeName>
        <fullName evidence="4">PCA reductase</fullName>
    </alternativeName>
</protein>
<evidence type="ECO:0000256" key="4">
    <source>
        <dbReference type="HAMAP-Rule" id="MF_01925"/>
    </source>
</evidence>
<keyword evidence="11" id="KW-1185">Reference proteome</keyword>
<feature type="domain" description="Pyrroline-5-carboxylate reductase catalytic N-terminal" evidence="8">
    <location>
        <begin position="4"/>
        <end position="100"/>
    </location>
</feature>
<dbReference type="FunFam" id="1.10.3730.10:FF:000001">
    <property type="entry name" value="Pyrroline-5-carboxylate reductase"/>
    <property type="match status" value="1"/>
</dbReference>
<comment type="similarity">
    <text evidence="1 4 7">Belongs to the pyrroline-5-carboxylate reductase family.</text>
</comment>
<dbReference type="STRING" id="233100.SAMN05216526_1234"/>
<reference evidence="10 11" key="1">
    <citation type="submission" date="2017-01" db="EMBL/GenBank/DDBJ databases">
        <authorList>
            <person name="Mah S.A."/>
            <person name="Swanson W.J."/>
            <person name="Moy G.W."/>
            <person name="Vacquier V.D."/>
        </authorList>
    </citation>
    <scope>NUCLEOTIDE SEQUENCE [LARGE SCALE GENOMIC DNA]</scope>
    <source>
        <strain evidence="10 11">M9</strain>
    </source>
</reference>
<feature type="binding site" evidence="6">
    <location>
        <begin position="70"/>
        <end position="73"/>
    </location>
    <ligand>
        <name>NADP(+)</name>
        <dbReference type="ChEBI" id="CHEBI:58349"/>
    </ligand>
</feature>
<dbReference type="RefSeq" id="WP_076755622.1">
    <property type="nucleotide sequence ID" value="NZ_CP023018.1"/>
</dbReference>
<proteinExistence type="inferred from homology"/>
<evidence type="ECO:0000259" key="8">
    <source>
        <dbReference type="Pfam" id="PF03807"/>
    </source>
</evidence>
<dbReference type="GO" id="GO:0055129">
    <property type="term" value="P:L-proline biosynthetic process"/>
    <property type="evidence" value="ECO:0007669"/>
    <property type="project" value="UniProtKB-UniRule"/>
</dbReference>
<dbReference type="InterPro" id="IPR053790">
    <property type="entry name" value="P5CR-like_CS"/>
</dbReference>
<organism evidence="10 11">
    <name type="scientific">Ectothiorhodosinus mongolicus</name>
    <dbReference type="NCBI Taxonomy" id="233100"/>
    <lineage>
        <taxon>Bacteria</taxon>
        <taxon>Pseudomonadati</taxon>
        <taxon>Pseudomonadota</taxon>
        <taxon>Gammaproteobacteria</taxon>
        <taxon>Chromatiales</taxon>
        <taxon>Ectothiorhodospiraceae</taxon>
        <taxon>Ectothiorhodosinus</taxon>
    </lineage>
</organism>
<keyword evidence="4" id="KW-0963">Cytoplasm</keyword>
<dbReference type="EC" id="1.5.1.2" evidence="4 5"/>
<gene>
    <name evidence="4" type="primary">proC</name>
    <name evidence="10" type="ORF">SAMN05216526_1234</name>
</gene>
<dbReference type="AlphaFoldDB" id="A0A1R3VYI5"/>
<accession>A0A1R3VYI5</accession>
<name>A0A1R3VYI5_9GAMM</name>
<comment type="pathway">
    <text evidence="4 7">Amino-acid biosynthesis; L-proline biosynthesis; L-proline from L-glutamate 5-semialdehyde: step 1/1.</text>
</comment>
<evidence type="ECO:0000256" key="3">
    <source>
        <dbReference type="ARBA" id="ARBA00023002"/>
    </source>
</evidence>
<dbReference type="OrthoDB" id="9805754at2"/>
<dbReference type="UniPathway" id="UPA00098">
    <property type="reaction ID" value="UER00361"/>
</dbReference>
<evidence type="ECO:0000313" key="10">
    <source>
        <dbReference type="EMBL" id="SIT70097.1"/>
    </source>
</evidence>
<evidence type="ECO:0000256" key="2">
    <source>
        <dbReference type="ARBA" id="ARBA00022857"/>
    </source>
</evidence>
<dbReference type="InterPro" id="IPR008927">
    <property type="entry name" value="6-PGluconate_DH-like_C_sf"/>
</dbReference>
<dbReference type="Proteomes" id="UP000223759">
    <property type="component" value="Unassembled WGS sequence"/>
</dbReference>
<evidence type="ECO:0000259" key="9">
    <source>
        <dbReference type="Pfam" id="PF14748"/>
    </source>
</evidence>
<evidence type="ECO:0000256" key="6">
    <source>
        <dbReference type="PIRSR" id="PIRSR000193-1"/>
    </source>
</evidence>
<dbReference type="EMBL" id="FTPK01000002">
    <property type="protein sequence ID" value="SIT70097.1"/>
    <property type="molecule type" value="Genomic_DNA"/>
</dbReference>
<comment type="catalytic activity">
    <reaction evidence="4">
        <text>L-proline + NAD(+) = (S)-1-pyrroline-5-carboxylate + NADH + 2 H(+)</text>
        <dbReference type="Rhea" id="RHEA:14105"/>
        <dbReference type="ChEBI" id="CHEBI:15378"/>
        <dbReference type="ChEBI" id="CHEBI:17388"/>
        <dbReference type="ChEBI" id="CHEBI:57540"/>
        <dbReference type="ChEBI" id="CHEBI:57945"/>
        <dbReference type="ChEBI" id="CHEBI:60039"/>
        <dbReference type="EC" id="1.5.1.2"/>
    </reaction>
</comment>
<comment type="subcellular location">
    <subcellularLocation>
        <location evidence="4">Cytoplasm</location>
    </subcellularLocation>
</comment>
<feature type="domain" description="Pyrroline-5-carboxylate reductase dimerisation" evidence="9">
    <location>
        <begin position="164"/>
        <end position="268"/>
    </location>
</feature>
<dbReference type="PIRSF" id="PIRSF000193">
    <property type="entry name" value="Pyrrol-5-carb_rd"/>
    <property type="match status" value="1"/>
</dbReference>
<dbReference type="Gene3D" id="3.40.50.720">
    <property type="entry name" value="NAD(P)-binding Rossmann-like Domain"/>
    <property type="match status" value="1"/>
</dbReference>
<dbReference type="InterPro" id="IPR000304">
    <property type="entry name" value="Pyrroline-COOH_reductase"/>
</dbReference>
<evidence type="ECO:0000313" key="11">
    <source>
        <dbReference type="Proteomes" id="UP000223759"/>
    </source>
</evidence>
<keyword evidence="2 4" id="KW-0521">NADP</keyword>
<dbReference type="InterPro" id="IPR029036">
    <property type="entry name" value="P5CR_dimer"/>
</dbReference>
<dbReference type="InterPro" id="IPR036291">
    <property type="entry name" value="NAD(P)-bd_dom_sf"/>
</dbReference>
<comment type="function">
    <text evidence="4">Catalyzes the reduction of 1-pyrroline-5-carboxylate (PCA) to L-proline.</text>
</comment>
<dbReference type="PANTHER" id="PTHR11645">
    <property type="entry name" value="PYRROLINE-5-CARBOXYLATE REDUCTASE"/>
    <property type="match status" value="1"/>
</dbReference>
<dbReference type="GO" id="GO:0005737">
    <property type="term" value="C:cytoplasm"/>
    <property type="evidence" value="ECO:0007669"/>
    <property type="project" value="UniProtKB-SubCell"/>
</dbReference>
<dbReference type="HAMAP" id="MF_01925">
    <property type="entry name" value="P5C_reductase"/>
    <property type="match status" value="1"/>
</dbReference>
<dbReference type="SUPFAM" id="SSF51735">
    <property type="entry name" value="NAD(P)-binding Rossmann-fold domains"/>
    <property type="match status" value="1"/>
</dbReference>
<dbReference type="InterPro" id="IPR028939">
    <property type="entry name" value="P5C_Rdtase_cat_N"/>
</dbReference>
<dbReference type="Gene3D" id="1.10.3730.10">
    <property type="entry name" value="ProC C-terminal domain-like"/>
    <property type="match status" value="1"/>
</dbReference>
<dbReference type="NCBIfam" id="TIGR00112">
    <property type="entry name" value="proC"/>
    <property type="match status" value="1"/>
</dbReference>
<dbReference type="SUPFAM" id="SSF48179">
    <property type="entry name" value="6-phosphogluconate dehydrogenase C-terminal domain-like"/>
    <property type="match status" value="1"/>
</dbReference>
<evidence type="ECO:0000256" key="7">
    <source>
        <dbReference type="RuleBase" id="RU003903"/>
    </source>
</evidence>
<feature type="binding site" evidence="6">
    <location>
        <position position="57"/>
    </location>
    <ligand>
        <name>NADPH</name>
        <dbReference type="ChEBI" id="CHEBI:57783"/>
    </ligand>
</feature>
<dbReference type="Pfam" id="PF03807">
    <property type="entry name" value="F420_oxidored"/>
    <property type="match status" value="1"/>
</dbReference>
<evidence type="ECO:0000256" key="5">
    <source>
        <dbReference type="NCBIfam" id="TIGR00112"/>
    </source>
</evidence>
<dbReference type="Pfam" id="PF14748">
    <property type="entry name" value="P5CR_dimer"/>
    <property type="match status" value="1"/>
</dbReference>
<comment type="catalytic activity">
    <reaction evidence="4 7">
        <text>L-proline + NADP(+) = (S)-1-pyrroline-5-carboxylate + NADPH + 2 H(+)</text>
        <dbReference type="Rhea" id="RHEA:14109"/>
        <dbReference type="ChEBI" id="CHEBI:15378"/>
        <dbReference type="ChEBI" id="CHEBI:17388"/>
        <dbReference type="ChEBI" id="CHEBI:57783"/>
        <dbReference type="ChEBI" id="CHEBI:58349"/>
        <dbReference type="ChEBI" id="CHEBI:60039"/>
        <dbReference type="EC" id="1.5.1.2"/>
    </reaction>
</comment>